<sequence>MSAGGSARKSTGRPSYYYRLLRRPRLQRQRSRSRSRTRPARESPQERPGSRRSLPGSLSEKNPSMEPSAATPFRVTVTISASPSPPGLGCHSATPRAPFLEPHGPGEHPASLVLGRSSFPAAGIEETGMLSQGHPGARAGQGSQGGPGRSLGQRYGVRGYLEPPEPEVRPASDGGLWYLVLLESCLPH</sequence>
<dbReference type="Proteomes" id="UP000823872">
    <property type="component" value="Chromosome D4"/>
</dbReference>
<reference evidence="2 3" key="1">
    <citation type="submission" date="2021-02" db="EMBL/GenBank/DDBJ databases">
        <title>Safari Cat Assemblies.</title>
        <authorList>
            <person name="Bredemeyer K.R."/>
            <person name="Murphy W.J."/>
        </authorList>
    </citation>
    <scope>NUCLEOTIDE SEQUENCE [LARGE SCALE GENOMIC DNA]</scope>
</reference>
<evidence type="ECO:0000313" key="3">
    <source>
        <dbReference type="Proteomes" id="UP000823872"/>
    </source>
</evidence>
<dbReference type="Ensembl" id="ENSFCTT00005033855.1">
    <property type="protein sequence ID" value="ENSFCTP00005022961.1"/>
    <property type="gene ID" value="ENSFCTG00005011967.1"/>
</dbReference>
<reference evidence="2" key="3">
    <citation type="submission" date="2025-09" db="UniProtKB">
        <authorList>
            <consortium name="Ensembl"/>
        </authorList>
    </citation>
    <scope>IDENTIFICATION</scope>
    <source>
        <strain evidence="2">breed Abyssinian</strain>
    </source>
</reference>
<organism evidence="2 3">
    <name type="scientific">Felis catus</name>
    <name type="common">Cat</name>
    <name type="synonym">Felis silvestris catus</name>
    <dbReference type="NCBI Taxonomy" id="9685"/>
    <lineage>
        <taxon>Eukaryota</taxon>
        <taxon>Metazoa</taxon>
        <taxon>Chordata</taxon>
        <taxon>Craniata</taxon>
        <taxon>Vertebrata</taxon>
        <taxon>Euteleostomi</taxon>
        <taxon>Mammalia</taxon>
        <taxon>Eutheria</taxon>
        <taxon>Laurasiatheria</taxon>
        <taxon>Carnivora</taxon>
        <taxon>Feliformia</taxon>
        <taxon>Felidae</taxon>
        <taxon>Felinae</taxon>
        <taxon>Felis</taxon>
    </lineage>
</organism>
<proteinExistence type="predicted"/>
<feature type="compositionally biased region" description="Basic residues" evidence="1">
    <location>
        <begin position="20"/>
        <end position="38"/>
    </location>
</feature>
<evidence type="ECO:0000313" key="2">
    <source>
        <dbReference type="Ensembl" id="ENSFCTP00005022961.1"/>
    </source>
</evidence>
<feature type="region of interest" description="Disordered" evidence="1">
    <location>
        <begin position="1"/>
        <end position="168"/>
    </location>
</feature>
<accession>A0ABI7XK85</accession>
<reference evidence="2" key="2">
    <citation type="submission" date="2025-08" db="UniProtKB">
        <authorList>
            <consortium name="Ensembl"/>
        </authorList>
    </citation>
    <scope>IDENTIFICATION</scope>
    <source>
        <strain evidence="2">breed Abyssinian</strain>
    </source>
</reference>
<dbReference type="GeneTree" id="ENSGT00950000185779"/>
<name>A0ABI7XK85_FELCA</name>
<feature type="compositionally biased region" description="Basic and acidic residues" evidence="1">
    <location>
        <begin position="39"/>
        <end position="49"/>
    </location>
</feature>
<evidence type="ECO:0000256" key="1">
    <source>
        <dbReference type="SAM" id="MobiDB-lite"/>
    </source>
</evidence>
<protein>
    <submittedName>
        <fullName evidence="2">Uncharacterized protein</fullName>
    </submittedName>
</protein>
<keyword evidence="3" id="KW-1185">Reference proteome</keyword>